<evidence type="ECO:0000313" key="1">
    <source>
        <dbReference type="EMBL" id="GBN15684.1"/>
    </source>
</evidence>
<proteinExistence type="predicted"/>
<dbReference type="PANTHER" id="PTHR45913:SF9">
    <property type="entry name" value="GENERAL TRANSCRIPTION FACTOR II-I REPEAT DOMAIN-CONTAINING PROTEIN 2-LIKE-RELATED"/>
    <property type="match status" value="1"/>
</dbReference>
<name>A0A4Y2LMC5_ARAVE</name>
<keyword evidence="2" id="KW-1185">Reference proteome</keyword>
<protein>
    <submittedName>
        <fullName evidence="1">Uncharacterized protein</fullName>
    </submittedName>
</protein>
<evidence type="ECO:0000313" key="2">
    <source>
        <dbReference type="Proteomes" id="UP000499080"/>
    </source>
</evidence>
<sequence length="260" mass="29824">MKRSLRIEYGLKKLHFEFERRFQDFSAIQTELDIFTMPFNVNCEAVRSDLQLELIELKTNNHLKQSLLNMPKLEFYKSLSKGPKRFSTDPQEIKPILPTSKFRYMSRCKPKLDHSLVWSGSLENGVTTRLFSSSGQHLKLRVKDNQNGNPALKISQVYGMPRCTLCHKITVGIIFQICVHGGSRAAFGIEKSAIFHEMAKWCLGPCPIEPWCMTTTWSTTYVVEKCDVMWKLPHPMLTGGSERLLQKLTFGIDLSNYNVG</sequence>
<dbReference type="Proteomes" id="UP000499080">
    <property type="component" value="Unassembled WGS sequence"/>
</dbReference>
<dbReference type="PANTHER" id="PTHR45913">
    <property type="entry name" value="EPM2A-INTERACTING PROTEIN 1"/>
    <property type="match status" value="1"/>
</dbReference>
<accession>A0A4Y2LMC5</accession>
<dbReference type="AlphaFoldDB" id="A0A4Y2LMC5"/>
<organism evidence="1 2">
    <name type="scientific">Araneus ventricosus</name>
    <name type="common">Orbweaver spider</name>
    <name type="synonym">Epeira ventricosa</name>
    <dbReference type="NCBI Taxonomy" id="182803"/>
    <lineage>
        <taxon>Eukaryota</taxon>
        <taxon>Metazoa</taxon>
        <taxon>Ecdysozoa</taxon>
        <taxon>Arthropoda</taxon>
        <taxon>Chelicerata</taxon>
        <taxon>Arachnida</taxon>
        <taxon>Araneae</taxon>
        <taxon>Araneomorphae</taxon>
        <taxon>Entelegynae</taxon>
        <taxon>Araneoidea</taxon>
        <taxon>Araneidae</taxon>
        <taxon>Araneus</taxon>
    </lineage>
</organism>
<reference evidence="1 2" key="1">
    <citation type="journal article" date="2019" name="Sci. Rep.">
        <title>Orb-weaving spider Araneus ventricosus genome elucidates the spidroin gene catalogue.</title>
        <authorList>
            <person name="Kono N."/>
            <person name="Nakamura H."/>
            <person name="Ohtoshi R."/>
            <person name="Moran D.A.P."/>
            <person name="Shinohara A."/>
            <person name="Yoshida Y."/>
            <person name="Fujiwara M."/>
            <person name="Mori M."/>
            <person name="Tomita M."/>
            <person name="Arakawa K."/>
        </authorList>
    </citation>
    <scope>NUCLEOTIDE SEQUENCE [LARGE SCALE GENOMIC DNA]</scope>
</reference>
<dbReference type="EMBL" id="BGPR01006053">
    <property type="protein sequence ID" value="GBN15684.1"/>
    <property type="molecule type" value="Genomic_DNA"/>
</dbReference>
<comment type="caution">
    <text evidence="1">The sequence shown here is derived from an EMBL/GenBank/DDBJ whole genome shotgun (WGS) entry which is preliminary data.</text>
</comment>
<gene>
    <name evidence="1" type="ORF">AVEN_104037_1</name>
</gene>